<protein>
    <submittedName>
        <fullName evidence="1">Uncharacterized protein</fullName>
    </submittedName>
</protein>
<keyword evidence="2" id="KW-1185">Reference proteome</keyword>
<dbReference type="Proteomes" id="UP000030645">
    <property type="component" value="Unassembled WGS sequence"/>
</dbReference>
<name>W9RAZ9_9ROSA</name>
<gene>
    <name evidence="1" type="ORF">L484_025180</name>
</gene>
<organism evidence="1 2">
    <name type="scientific">Morus notabilis</name>
    <dbReference type="NCBI Taxonomy" id="981085"/>
    <lineage>
        <taxon>Eukaryota</taxon>
        <taxon>Viridiplantae</taxon>
        <taxon>Streptophyta</taxon>
        <taxon>Embryophyta</taxon>
        <taxon>Tracheophyta</taxon>
        <taxon>Spermatophyta</taxon>
        <taxon>Magnoliopsida</taxon>
        <taxon>eudicotyledons</taxon>
        <taxon>Gunneridae</taxon>
        <taxon>Pentapetalae</taxon>
        <taxon>rosids</taxon>
        <taxon>fabids</taxon>
        <taxon>Rosales</taxon>
        <taxon>Moraceae</taxon>
        <taxon>Moreae</taxon>
        <taxon>Morus</taxon>
    </lineage>
</organism>
<evidence type="ECO:0000313" key="2">
    <source>
        <dbReference type="Proteomes" id="UP000030645"/>
    </source>
</evidence>
<reference evidence="2" key="1">
    <citation type="submission" date="2013-01" db="EMBL/GenBank/DDBJ databases">
        <title>Draft Genome Sequence of a Mulberry Tree, Morus notabilis C.K. Schneid.</title>
        <authorList>
            <person name="He N."/>
            <person name="Zhao S."/>
        </authorList>
    </citation>
    <scope>NUCLEOTIDE SEQUENCE</scope>
</reference>
<evidence type="ECO:0000313" key="1">
    <source>
        <dbReference type="EMBL" id="EXB80324.1"/>
    </source>
</evidence>
<dbReference type="EMBL" id="KE344806">
    <property type="protein sequence ID" value="EXB80324.1"/>
    <property type="molecule type" value="Genomic_DNA"/>
</dbReference>
<dbReference type="AlphaFoldDB" id="W9RAZ9"/>
<accession>W9RAZ9</accession>
<proteinExistence type="predicted"/>
<sequence length="297" mass="34603">MHLNKALDSDTDRAVLLSNVGSKPTELYRFAFHDDNDEIIENMRRIYQPPSHPRVQTQVVGHSKGLTCICYEPEWKYFSELATWNARKDAPTELYRVAFQDDNDEIIENMRRIYRPPSHPRVQTQVVGHSNGLTCICYEPEWKYFSELAMWNARKDAKLAIWNPSIHRSDVWRRIPALPAIYSTFEVARGFLEEKTIKCVFLNGHFHLLMEDIQDFSWKILAFDIENDEFSDFELPADLEPNNAIRLETLGDHTSLFWFNPETELTQLVLDLGAETHFRATSLVQNFLLADGDRIPP</sequence>